<dbReference type="EMBL" id="JAUEDM010000001">
    <property type="protein sequence ID" value="KAK3329858.1"/>
    <property type="molecule type" value="Genomic_DNA"/>
</dbReference>
<dbReference type="Pfam" id="PF14273">
    <property type="entry name" value="DUF4360"/>
    <property type="match status" value="1"/>
</dbReference>
<reference evidence="2" key="1">
    <citation type="journal article" date="2023" name="Mol. Phylogenet. Evol.">
        <title>Genome-scale phylogeny and comparative genomics of the fungal order Sordariales.</title>
        <authorList>
            <person name="Hensen N."/>
            <person name="Bonometti L."/>
            <person name="Westerberg I."/>
            <person name="Brannstrom I.O."/>
            <person name="Guillou S."/>
            <person name="Cros-Aarteil S."/>
            <person name="Calhoun S."/>
            <person name="Haridas S."/>
            <person name="Kuo A."/>
            <person name="Mondo S."/>
            <person name="Pangilinan J."/>
            <person name="Riley R."/>
            <person name="LaButti K."/>
            <person name="Andreopoulos B."/>
            <person name="Lipzen A."/>
            <person name="Chen C."/>
            <person name="Yan M."/>
            <person name="Daum C."/>
            <person name="Ng V."/>
            <person name="Clum A."/>
            <person name="Steindorff A."/>
            <person name="Ohm R.A."/>
            <person name="Martin F."/>
            <person name="Silar P."/>
            <person name="Natvig D.O."/>
            <person name="Lalanne C."/>
            <person name="Gautier V."/>
            <person name="Ament-Velasquez S.L."/>
            <person name="Kruys A."/>
            <person name="Hutchinson M.I."/>
            <person name="Powell A.J."/>
            <person name="Barry K."/>
            <person name="Miller A.N."/>
            <person name="Grigoriev I.V."/>
            <person name="Debuchy R."/>
            <person name="Gladieux P."/>
            <person name="Hiltunen Thoren M."/>
            <person name="Johannesson H."/>
        </authorList>
    </citation>
    <scope>NUCLEOTIDE SEQUENCE</scope>
    <source>
        <strain evidence="2">CBS 118394</strain>
    </source>
</reference>
<dbReference type="AlphaFoldDB" id="A0AAE0IRH6"/>
<dbReference type="PANTHER" id="PTHR38847">
    <property type="match status" value="1"/>
</dbReference>
<sequence>MLSRFTVLLAAASAALPASLAVAESPSSLPRISTITYSGNGCTRDPKLSGDFNDPTFSYNNFAASLPGTNQTLNCEVHIQATGASSGWQVALKDNWVKGHLVLDPDTCLDYYTQVYFSQNAAKTGTARGRIRNTGDARTDQAVTLRSNLAGNQVWSPCTGSDGSPGILNVNFRGALSGDGKAYFEAFTENWDLEWRRC</sequence>
<comment type="caution">
    <text evidence="2">The sequence shown here is derived from an EMBL/GenBank/DDBJ whole genome shotgun (WGS) entry which is preliminary data.</text>
</comment>
<evidence type="ECO:0000313" key="2">
    <source>
        <dbReference type="EMBL" id="KAK3329858.1"/>
    </source>
</evidence>
<organism evidence="2 3">
    <name type="scientific">Apodospora peruviana</name>
    <dbReference type="NCBI Taxonomy" id="516989"/>
    <lineage>
        <taxon>Eukaryota</taxon>
        <taxon>Fungi</taxon>
        <taxon>Dikarya</taxon>
        <taxon>Ascomycota</taxon>
        <taxon>Pezizomycotina</taxon>
        <taxon>Sordariomycetes</taxon>
        <taxon>Sordariomycetidae</taxon>
        <taxon>Sordariales</taxon>
        <taxon>Lasiosphaeriaceae</taxon>
        <taxon>Apodospora</taxon>
    </lineage>
</organism>
<gene>
    <name evidence="2" type="ORF">B0H66DRAFT_597422</name>
</gene>
<accession>A0AAE0IRH6</accession>
<reference evidence="2" key="2">
    <citation type="submission" date="2023-06" db="EMBL/GenBank/DDBJ databases">
        <authorList>
            <consortium name="Lawrence Berkeley National Laboratory"/>
            <person name="Haridas S."/>
            <person name="Hensen N."/>
            <person name="Bonometti L."/>
            <person name="Westerberg I."/>
            <person name="Brannstrom I.O."/>
            <person name="Guillou S."/>
            <person name="Cros-Aarteil S."/>
            <person name="Calhoun S."/>
            <person name="Kuo A."/>
            <person name="Mondo S."/>
            <person name="Pangilinan J."/>
            <person name="Riley R."/>
            <person name="Labutti K."/>
            <person name="Andreopoulos B."/>
            <person name="Lipzen A."/>
            <person name="Chen C."/>
            <person name="Yanf M."/>
            <person name="Daum C."/>
            <person name="Ng V."/>
            <person name="Clum A."/>
            <person name="Steindorff A."/>
            <person name="Ohm R."/>
            <person name="Martin F."/>
            <person name="Silar P."/>
            <person name="Natvig D."/>
            <person name="Lalanne C."/>
            <person name="Gautier V."/>
            <person name="Ament-Velasquez S.L."/>
            <person name="Kruys A."/>
            <person name="Hutchinson M.I."/>
            <person name="Powell A.J."/>
            <person name="Barry K."/>
            <person name="Miller A.N."/>
            <person name="Grigoriev I.V."/>
            <person name="Debuchy R."/>
            <person name="Gladieux P."/>
            <person name="Thoren M.H."/>
            <person name="Johannesson H."/>
        </authorList>
    </citation>
    <scope>NUCLEOTIDE SEQUENCE</scope>
    <source>
        <strain evidence="2">CBS 118394</strain>
    </source>
</reference>
<feature type="chain" id="PRO_5042136984" description="Secreted protein" evidence="1">
    <location>
        <begin position="24"/>
        <end position="198"/>
    </location>
</feature>
<proteinExistence type="predicted"/>
<evidence type="ECO:0008006" key="4">
    <source>
        <dbReference type="Google" id="ProtNLM"/>
    </source>
</evidence>
<protein>
    <recommendedName>
        <fullName evidence="4">Secreted protein</fullName>
    </recommendedName>
</protein>
<keyword evidence="3" id="KW-1185">Reference proteome</keyword>
<evidence type="ECO:0000256" key="1">
    <source>
        <dbReference type="SAM" id="SignalP"/>
    </source>
</evidence>
<name>A0AAE0IRH6_9PEZI</name>
<dbReference type="InterPro" id="IPR025649">
    <property type="entry name" value="DUF4360"/>
</dbReference>
<keyword evidence="1" id="KW-0732">Signal</keyword>
<feature type="signal peptide" evidence="1">
    <location>
        <begin position="1"/>
        <end position="23"/>
    </location>
</feature>
<evidence type="ECO:0000313" key="3">
    <source>
        <dbReference type="Proteomes" id="UP001283341"/>
    </source>
</evidence>
<dbReference type="Proteomes" id="UP001283341">
    <property type="component" value="Unassembled WGS sequence"/>
</dbReference>
<dbReference type="PANTHER" id="PTHR38847:SF1">
    <property type="entry name" value="PSEUDOURIDINE SYNTHASE RSUA_RLUA-LIKE DOMAIN-CONTAINING PROTEIN"/>
    <property type="match status" value="1"/>
</dbReference>